<keyword evidence="1 4" id="KW-0349">Heme</keyword>
<comment type="caution">
    <text evidence="6">The sequence shown here is derived from an EMBL/GenBank/DDBJ whole genome shotgun (WGS) entry which is preliminary data.</text>
</comment>
<dbReference type="PANTHER" id="PTHR40394:SF2">
    <property type="entry name" value="QUINOL:CYTOCHROME C OXIDOREDUCTASE MEMBRANE PROTEIN"/>
    <property type="match status" value="1"/>
</dbReference>
<feature type="domain" description="Cytochrome c" evidence="5">
    <location>
        <begin position="97"/>
        <end position="182"/>
    </location>
</feature>
<dbReference type="Pfam" id="PF13442">
    <property type="entry name" value="Cytochrome_CBB3"/>
    <property type="match status" value="1"/>
</dbReference>
<dbReference type="OrthoDB" id="335174at2"/>
<reference evidence="6 7" key="1">
    <citation type="submission" date="2016-05" db="EMBL/GenBank/DDBJ databases">
        <authorList>
            <person name="Lavstsen T."/>
            <person name="Jespersen J.S."/>
        </authorList>
    </citation>
    <scope>NUCLEOTIDE SEQUENCE [LARGE SCALE GENOMIC DNA]</scope>
    <source>
        <strain evidence="6 7">B7-9</strain>
    </source>
</reference>
<proteinExistence type="predicted"/>
<accession>A0A2H3KX25</accession>
<dbReference type="PROSITE" id="PS51257">
    <property type="entry name" value="PROKAR_LIPOPROTEIN"/>
    <property type="match status" value="1"/>
</dbReference>
<dbReference type="AlphaFoldDB" id="A0A2H3KX25"/>
<dbReference type="GO" id="GO:0020037">
    <property type="term" value="F:heme binding"/>
    <property type="evidence" value="ECO:0007669"/>
    <property type="project" value="InterPro"/>
</dbReference>
<protein>
    <submittedName>
        <fullName evidence="6">Quinol:cytochrome C oxidoreductase</fullName>
    </submittedName>
</protein>
<dbReference type="Proteomes" id="UP000220922">
    <property type="component" value="Unassembled WGS sequence"/>
</dbReference>
<sequence>MQPVARSLRRKPTVMSRLARFAWLPLCFVLVGCHVDMYDQPKYRPNRPSDFFEDGRSMRPPVENTVAMGSFEADSALFTGRLNGELAVELPMELTAELLERGQTRYDAFCAPCHGLAGDGNGVIAYRGPMEVPTLHSDRLRTVAIGYYFDVITNGVNRMYSYAHRIPPEDRWAVAAYVRALQLSQNVDADTLTAEERALLGGP</sequence>
<evidence type="ECO:0000256" key="1">
    <source>
        <dbReference type="ARBA" id="ARBA00022617"/>
    </source>
</evidence>
<evidence type="ECO:0000256" key="4">
    <source>
        <dbReference type="PROSITE-ProRule" id="PRU00433"/>
    </source>
</evidence>
<keyword evidence="7" id="KW-1185">Reference proteome</keyword>
<dbReference type="PANTHER" id="PTHR40394">
    <property type="entry name" value="LIPOPROTEIN-RELATED"/>
    <property type="match status" value="1"/>
</dbReference>
<dbReference type="PROSITE" id="PS51007">
    <property type="entry name" value="CYTC"/>
    <property type="match status" value="1"/>
</dbReference>
<evidence type="ECO:0000313" key="7">
    <source>
        <dbReference type="Proteomes" id="UP000220922"/>
    </source>
</evidence>
<dbReference type="EMBL" id="LYXE01000096">
    <property type="protein sequence ID" value="PDV98510.1"/>
    <property type="molecule type" value="Genomic_DNA"/>
</dbReference>
<dbReference type="SUPFAM" id="SSF46626">
    <property type="entry name" value="Cytochrome c"/>
    <property type="match status" value="1"/>
</dbReference>
<dbReference type="RefSeq" id="WP_097653452.1">
    <property type="nucleotide sequence ID" value="NZ_LYXE01000096.1"/>
</dbReference>
<evidence type="ECO:0000256" key="3">
    <source>
        <dbReference type="ARBA" id="ARBA00023004"/>
    </source>
</evidence>
<organism evidence="6 7">
    <name type="scientific">Candidatus Chloroploca asiatica</name>
    <dbReference type="NCBI Taxonomy" id="1506545"/>
    <lineage>
        <taxon>Bacteria</taxon>
        <taxon>Bacillati</taxon>
        <taxon>Chloroflexota</taxon>
        <taxon>Chloroflexia</taxon>
        <taxon>Chloroflexales</taxon>
        <taxon>Chloroflexineae</taxon>
        <taxon>Oscillochloridaceae</taxon>
        <taxon>Candidatus Chloroploca</taxon>
    </lineage>
</organism>
<evidence type="ECO:0000313" key="6">
    <source>
        <dbReference type="EMBL" id="PDV98510.1"/>
    </source>
</evidence>
<keyword evidence="2 4" id="KW-0479">Metal-binding</keyword>
<dbReference type="InterPro" id="IPR009056">
    <property type="entry name" value="Cyt_c-like_dom"/>
</dbReference>
<dbReference type="GO" id="GO:0009055">
    <property type="term" value="F:electron transfer activity"/>
    <property type="evidence" value="ECO:0007669"/>
    <property type="project" value="InterPro"/>
</dbReference>
<dbReference type="GO" id="GO:0046872">
    <property type="term" value="F:metal ion binding"/>
    <property type="evidence" value="ECO:0007669"/>
    <property type="project" value="UniProtKB-KW"/>
</dbReference>
<keyword evidence="3 4" id="KW-0408">Iron</keyword>
<dbReference type="InterPro" id="IPR036909">
    <property type="entry name" value="Cyt_c-like_dom_sf"/>
</dbReference>
<evidence type="ECO:0000256" key="2">
    <source>
        <dbReference type="ARBA" id="ARBA00022723"/>
    </source>
</evidence>
<dbReference type="Gene3D" id="1.10.760.10">
    <property type="entry name" value="Cytochrome c-like domain"/>
    <property type="match status" value="1"/>
</dbReference>
<evidence type="ECO:0000259" key="5">
    <source>
        <dbReference type="PROSITE" id="PS51007"/>
    </source>
</evidence>
<gene>
    <name evidence="6" type="ORF">A9Q02_15075</name>
</gene>
<name>A0A2H3KX25_9CHLR</name>